<name>A0A0Q9YJU7_9GAMM</name>
<protein>
    <submittedName>
        <fullName evidence="2">Uncharacterized protein</fullName>
    </submittedName>
</protein>
<evidence type="ECO:0000313" key="4">
    <source>
        <dbReference type="Proteomes" id="UP000051497"/>
    </source>
</evidence>
<sequence>MKQSTSAKWTYATLTVLDYVLVSCFLIIVVIFKLLSLPFQMLRMFMNVKFASEDNEAMEVKLINLIREWVVNHENDLADATESFGEQESYFAKISPKNEEAATLDIEIGYPRYLRVSMNNYGIEFDEDEIDRGEQILHDILLSYENGKYYLKKWYYKGQMIEKCLVIELENGKTYTSKVDEFKLLRKVIAKVKTKKFLPIASLEAS</sequence>
<keyword evidence="1" id="KW-0472">Membrane</keyword>
<dbReference type="RefSeq" id="WP_075066500.1">
    <property type="nucleotide sequence ID" value="NZ_LKAJ02000001.1"/>
</dbReference>
<dbReference type="EMBL" id="LKAJ01000007">
    <property type="protein sequence ID" value="KRG20955.1"/>
    <property type="molecule type" value="Genomic_DNA"/>
</dbReference>
<gene>
    <name evidence="3" type="ORF">HT99x_001480</name>
    <name evidence="2" type="ORF">HT99x_01875</name>
</gene>
<keyword evidence="1" id="KW-1133">Transmembrane helix</keyword>
<reference evidence="3" key="2">
    <citation type="journal article" date="2016" name="Genome Announc.">
        <title>Draft Genome Sequences of Two Novel Amoeba-Resistant Intranuclear Bacteria, 'Candidatus Berkiella cookevillensis' and 'Candidatus Berkiella aquae'.</title>
        <authorList>
            <person name="Mehari Y.T."/>
            <person name="Arivett B.A."/>
            <person name="Farone A.L."/>
            <person name="Gunderson J.H."/>
            <person name="Farone M.B."/>
        </authorList>
    </citation>
    <scope>NUCLEOTIDE SEQUENCE</scope>
    <source>
        <strain evidence="3">HT99</strain>
    </source>
</reference>
<organism evidence="2">
    <name type="scientific">Candidatus Berkiella aquae</name>
    <dbReference type="NCBI Taxonomy" id="295108"/>
    <lineage>
        <taxon>Bacteria</taxon>
        <taxon>Pseudomonadati</taxon>
        <taxon>Pseudomonadota</taxon>
        <taxon>Gammaproteobacteria</taxon>
        <taxon>Candidatus Berkiellales</taxon>
        <taxon>Candidatus Berkiellaceae</taxon>
        <taxon>Candidatus Berkiella</taxon>
    </lineage>
</organism>
<reference evidence="3" key="3">
    <citation type="submission" date="2021-06" db="EMBL/GenBank/DDBJ databases">
        <title>Genomic Description and Analysis of Intracellular Bacteria, Candidatus Berkiella cookevillensis and Candidatus Berkiella aquae.</title>
        <authorList>
            <person name="Kidane D.T."/>
            <person name="Mehari Y.T."/>
            <person name="Rice F.C."/>
            <person name="Arivett B.A."/>
            <person name="Farone A.L."/>
            <person name="Berk S.G."/>
            <person name="Farone M.B."/>
        </authorList>
    </citation>
    <scope>NUCLEOTIDE SEQUENCE</scope>
    <source>
        <strain evidence="3">HT99</strain>
    </source>
</reference>
<evidence type="ECO:0000313" key="3">
    <source>
        <dbReference type="EMBL" id="MCS5710091.1"/>
    </source>
</evidence>
<dbReference type="Proteomes" id="UP000051497">
    <property type="component" value="Unassembled WGS sequence"/>
</dbReference>
<dbReference type="AlphaFoldDB" id="A0A0Q9YJU7"/>
<accession>A0A0Q9YJU7</accession>
<dbReference type="EMBL" id="LKAJ02000001">
    <property type="protein sequence ID" value="MCS5710091.1"/>
    <property type="molecule type" value="Genomic_DNA"/>
</dbReference>
<evidence type="ECO:0000256" key="1">
    <source>
        <dbReference type="SAM" id="Phobius"/>
    </source>
</evidence>
<proteinExistence type="predicted"/>
<keyword evidence="4" id="KW-1185">Reference proteome</keyword>
<comment type="caution">
    <text evidence="2">The sequence shown here is derived from an EMBL/GenBank/DDBJ whole genome shotgun (WGS) entry which is preliminary data.</text>
</comment>
<feature type="transmembrane region" description="Helical" evidence="1">
    <location>
        <begin position="20"/>
        <end position="39"/>
    </location>
</feature>
<keyword evidence="1" id="KW-0812">Transmembrane</keyword>
<dbReference type="STRING" id="295108.HT99x_01875"/>
<reference evidence="2" key="1">
    <citation type="submission" date="2015-09" db="EMBL/GenBank/DDBJ databases">
        <title>Draft Genome Sequences of Two Novel Amoeba-resistant Intranuclear Bacteria, Candidatus Berkiella cookevillensis and Candidatus Berkiella aquae.</title>
        <authorList>
            <person name="Mehari Y.T."/>
            <person name="Arivett B.A."/>
            <person name="Farone A.L."/>
            <person name="Gunderson J.H."/>
            <person name="Farone M.B."/>
        </authorList>
    </citation>
    <scope>NUCLEOTIDE SEQUENCE [LARGE SCALE GENOMIC DNA]</scope>
    <source>
        <strain evidence="2">HT99</strain>
    </source>
</reference>
<evidence type="ECO:0000313" key="2">
    <source>
        <dbReference type="EMBL" id="KRG20955.1"/>
    </source>
</evidence>